<dbReference type="PANTHER" id="PTHR45947">
    <property type="entry name" value="SULFOQUINOVOSYL TRANSFERASE SQD2"/>
    <property type="match status" value="1"/>
</dbReference>
<dbReference type="Pfam" id="PF00534">
    <property type="entry name" value="Glycos_transf_1"/>
    <property type="match status" value="1"/>
</dbReference>
<reference evidence="3 4" key="1">
    <citation type="journal article" date="2016" name="Nat. Commun.">
        <title>Thousands of microbial genomes shed light on interconnected biogeochemical processes in an aquifer system.</title>
        <authorList>
            <person name="Anantharaman K."/>
            <person name="Brown C.T."/>
            <person name="Hug L.A."/>
            <person name="Sharon I."/>
            <person name="Castelle C.J."/>
            <person name="Probst A.J."/>
            <person name="Thomas B.C."/>
            <person name="Singh A."/>
            <person name="Wilkins M.J."/>
            <person name="Karaoz U."/>
            <person name="Brodie E.L."/>
            <person name="Williams K.H."/>
            <person name="Hubbard S.S."/>
            <person name="Banfield J.F."/>
        </authorList>
    </citation>
    <scope>NUCLEOTIDE SEQUENCE [LARGE SCALE GENOMIC DNA]</scope>
</reference>
<dbReference type="InterPro" id="IPR050194">
    <property type="entry name" value="Glycosyltransferase_grp1"/>
</dbReference>
<dbReference type="GO" id="GO:0016758">
    <property type="term" value="F:hexosyltransferase activity"/>
    <property type="evidence" value="ECO:0007669"/>
    <property type="project" value="TreeGrafter"/>
</dbReference>
<protein>
    <recommendedName>
        <fullName evidence="5">Glycosyl transferase family 1 domain-containing protein</fullName>
    </recommendedName>
</protein>
<dbReference type="STRING" id="1802521.A2893_04690"/>
<dbReference type="InterPro" id="IPR001296">
    <property type="entry name" value="Glyco_trans_1"/>
</dbReference>
<accession>A0A1F8BLK5</accession>
<organism evidence="3 4">
    <name type="scientific">Candidatus Woesebacteria bacterium RIFCSPLOWO2_01_FULL_39_25</name>
    <dbReference type="NCBI Taxonomy" id="1802521"/>
    <lineage>
        <taxon>Bacteria</taxon>
        <taxon>Candidatus Woeseibacteriota</taxon>
    </lineage>
</organism>
<dbReference type="AlphaFoldDB" id="A0A1F8BLK5"/>
<evidence type="ECO:0000259" key="1">
    <source>
        <dbReference type="Pfam" id="PF00534"/>
    </source>
</evidence>
<evidence type="ECO:0008006" key="5">
    <source>
        <dbReference type="Google" id="ProtNLM"/>
    </source>
</evidence>
<dbReference type="Pfam" id="PF13439">
    <property type="entry name" value="Glyco_transf_4"/>
    <property type="match status" value="1"/>
</dbReference>
<proteinExistence type="predicted"/>
<comment type="caution">
    <text evidence="3">The sequence shown here is derived from an EMBL/GenBank/DDBJ whole genome shotgun (WGS) entry which is preliminary data.</text>
</comment>
<evidence type="ECO:0000259" key="2">
    <source>
        <dbReference type="Pfam" id="PF13439"/>
    </source>
</evidence>
<dbReference type="EMBL" id="MGHH01000007">
    <property type="protein sequence ID" value="OGM64923.1"/>
    <property type="molecule type" value="Genomic_DNA"/>
</dbReference>
<dbReference type="CDD" id="cd03801">
    <property type="entry name" value="GT4_PimA-like"/>
    <property type="match status" value="1"/>
</dbReference>
<feature type="domain" description="Glycosyl transferase family 1" evidence="1">
    <location>
        <begin position="186"/>
        <end position="340"/>
    </location>
</feature>
<dbReference type="Proteomes" id="UP000176725">
    <property type="component" value="Unassembled WGS sequence"/>
</dbReference>
<name>A0A1F8BLK5_9BACT</name>
<dbReference type="InterPro" id="IPR028098">
    <property type="entry name" value="Glyco_trans_4-like_N"/>
</dbReference>
<dbReference type="SUPFAM" id="SSF53756">
    <property type="entry name" value="UDP-Glycosyltransferase/glycogen phosphorylase"/>
    <property type="match status" value="1"/>
</dbReference>
<sequence length="363" mass="41431">MRIAILSLYSGHIDRGVETWTREMASRLRKRKNDVLVLQGSDEKIKTDYEVQVVDIQIIWKYRGGEDNFSQIISWFYWFSLNFSFTLRSIPILVKFKPDIILPTNGGIQTLLIKIASLIFGWKIVITGHAGIGAPEKWNLLMRPDIYVSPSIRGKNWTKNLWFSKGLRIENIPHGVDLEKFSPGKKDFKLPLERPIILCVSSLDPFKRVDLVVRAVSKLEKGSLLILGGDRDQGMVTALAEKLLGRERFMLMKVSPAEIPKFYRNSDLFTLPSNEFEAFGIVYLEALASGLPVVATDDALRKEIIRDAGILVNPEDIDVYAKALEKALKTDWGDKPRNQAKKFSWDKVVKKYESLFQELTNKV</sequence>
<feature type="domain" description="Glycosyltransferase subfamily 4-like N-terminal" evidence="2">
    <location>
        <begin position="16"/>
        <end position="180"/>
    </location>
</feature>
<dbReference type="PANTHER" id="PTHR45947:SF3">
    <property type="entry name" value="SULFOQUINOVOSYL TRANSFERASE SQD2"/>
    <property type="match status" value="1"/>
</dbReference>
<dbReference type="Gene3D" id="3.40.50.2000">
    <property type="entry name" value="Glycogen Phosphorylase B"/>
    <property type="match status" value="2"/>
</dbReference>
<evidence type="ECO:0000313" key="3">
    <source>
        <dbReference type="EMBL" id="OGM64923.1"/>
    </source>
</evidence>
<evidence type="ECO:0000313" key="4">
    <source>
        <dbReference type="Proteomes" id="UP000176725"/>
    </source>
</evidence>
<gene>
    <name evidence="3" type="ORF">A2893_04690</name>
</gene>